<name>A0A5A7PX73_STRAF</name>
<dbReference type="EMBL" id="BKCP01005317">
    <property type="protein sequence ID" value="GER37258.1"/>
    <property type="molecule type" value="Genomic_DNA"/>
</dbReference>
<proteinExistence type="predicted"/>
<dbReference type="PANTHER" id="PTHR34710:SF20">
    <property type="entry name" value="OS10G0550200 PROTEIN"/>
    <property type="match status" value="1"/>
</dbReference>
<keyword evidence="4" id="KW-1185">Reference proteome</keyword>
<feature type="compositionally biased region" description="Basic and acidic residues" evidence="1">
    <location>
        <begin position="329"/>
        <end position="343"/>
    </location>
</feature>
<dbReference type="AlphaFoldDB" id="A0A5A7PX73"/>
<organism evidence="3 4">
    <name type="scientific">Striga asiatica</name>
    <name type="common">Asiatic witchweed</name>
    <name type="synonym">Buchnera asiatica</name>
    <dbReference type="NCBI Taxonomy" id="4170"/>
    <lineage>
        <taxon>Eukaryota</taxon>
        <taxon>Viridiplantae</taxon>
        <taxon>Streptophyta</taxon>
        <taxon>Embryophyta</taxon>
        <taxon>Tracheophyta</taxon>
        <taxon>Spermatophyta</taxon>
        <taxon>Magnoliopsida</taxon>
        <taxon>eudicotyledons</taxon>
        <taxon>Gunneridae</taxon>
        <taxon>Pentapetalae</taxon>
        <taxon>asterids</taxon>
        <taxon>lamiids</taxon>
        <taxon>Lamiales</taxon>
        <taxon>Orobanchaceae</taxon>
        <taxon>Buchnereae</taxon>
        <taxon>Striga</taxon>
    </lineage>
</organism>
<gene>
    <name evidence="3" type="ORF">STAS_13660</name>
</gene>
<feature type="compositionally biased region" description="Basic residues" evidence="1">
    <location>
        <begin position="1"/>
        <end position="10"/>
    </location>
</feature>
<dbReference type="OrthoDB" id="919440at2759"/>
<dbReference type="Proteomes" id="UP000325081">
    <property type="component" value="Unassembled WGS sequence"/>
</dbReference>
<sequence length="669" mass="76299">MPLTRSNKRKLMLEENNDKAPEKSKVPNNELSQKPKEGTAPLRSLENPWRGRMARYYSRRSQLITPEEGGQVMKYLTGKEIAESALCEYNNKHGTDLEFVRVLDGKETLIIGPGCRLDFADGRRVWRHLNIEAKRCSAGPGDEKPLLLFVESIRTRGRYHLSTLSLIAPTDKCSVASDPKLLSEDDAVKLSQFALKDYNEEHGTNLKFERAFGCNSFTCAGRLMDFTEKSTRWVHVNFEAMVGESCMERIRLMFAELYLGNDDKYVLATLLPAEPKEHREKTNGCWRDGYPESECAICPDEIRHPWRAYRYGFNYPLQTVPRPVPSRKSLSEENQDKTSEKSKLPYNELSQKPNEGTALLGNLKKPLLRRIPRYSSKGSQPVTPEEVGQVRQCLTGKGIAEFALCKYNNRHGTDLELVRVLDGKERFMAGGPGCLLDFANGRAIWRHLNIEARRRSVDPDDENSLLLFVESIITSKTHDIPTLLLVAPTDKCNATIRLCVAESPFLFVSVIVASDPKLLSENDAVKLSQFALKDYNEKHGTKLKFERAFGCNSFTCAGRLMDFTEKSTRWVHVNFEAMVGEGSRERIRLMFAELYLGNDDQYVLATLLPAEPKEHREKTNGCWRDGYPESECAICPDEIRHPWRAYRYGFNYPPRKVPWPVPSRSVMHL</sequence>
<comment type="caution">
    <text evidence="3">The sequence shown here is derived from an EMBL/GenBank/DDBJ whole genome shotgun (WGS) entry which is preliminary data.</text>
</comment>
<feature type="region of interest" description="Disordered" evidence="1">
    <location>
        <begin position="1"/>
        <end position="45"/>
    </location>
</feature>
<protein>
    <submittedName>
        <fullName evidence="3">UDP-XYL synthase 5</fullName>
    </submittedName>
</protein>
<reference evidence="4" key="1">
    <citation type="journal article" date="2019" name="Curr. Biol.">
        <title>Genome Sequence of Striga asiatica Provides Insight into the Evolution of Plant Parasitism.</title>
        <authorList>
            <person name="Yoshida S."/>
            <person name="Kim S."/>
            <person name="Wafula E.K."/>
            <person name="Tanskanen J."/>
            <person name="Kim Y.M."/>
            <person name="Honaas L."/>
            <person name="Yang Z."/>
            <person name="Spallek T."/>
            <person name="Conn C.E."/>
            <person name="Ichihashi Y."/>
            <person name="Cheong K."/>
            <person name="Cui S."/>
            <person name="Der J.P."/>
            <person name="Gundlach H."/>
            <person name="Jiao Y."/>
            <person name="Hori C."/>
            <person name="Ishida J.K."/>
            <person name="Kasahara H."/>
            <person name="Kiba T."/>
            <person name="Kim M.S."/>
            <person name="Koo N."/>
            <person name="Laohavisit A."/>
            <person name="Lee Y.H."/>
            <person name="Lumba S."/>
            <person name="McCourt P."/>
            <person name="Mortimer J.C."/>
            <person name="Mutuku J.M."/>
            <person name="Nomura T."/>
            <person name="Sasaki-Sekimoto Y."/>
            <person name="Seto Y."/>
            <person name="Wang Y."/>
            <person name="Wakatake T."/>
            <person name="Sakakibara H."/>
            <person name="Demura T."/>
            <person name="Yamaguchi S."/>
            <person name="Yoneyama K."/>
            <person name="Manabe R.I."/>
            <person name="Nelson D.C."/>
            <person name="Schulman A.H."/>
            <person name="Timko M.P."/>
            <person name="dePamphilis C.W."/>
            <person name="Choi D."/>
            <person name="Shirasu K."/>
        </authorList>
    </citation>
    <scope>NUCLEOTIDE SEQUENCE [LARGE SCALE GENOMIC DNA]</scope>
    <source>
        <strain evidence="4">cv. UVA1</strain>
    </source>
</reference>
<evidence type="ECO:0000259" key="2">
    <source>
        <dbReference type="Pfam" id="PF12274"/>
    </source>
</evidence>
<feature type="region of interest" description="Disordered" evidence="1">
    <location>
        <begin position="322"/>
        <end position="357"/>
    </location>
</feature>
<dbReference type="InterPro" id="IPR022059">
    <property type="entry name" value="DUF3615"/>
</dbReference>
<evidence type="ECO:0000256" key="1">
    <source>
        <dbReference type="SAM" id="MobiDB-lite"/>
    </source>
</evidence>
<dbReference type="PANTHER" id="PTHR34710">
    <property type="entry name" value="OS03G0834100 PROTEIN"/>
    <property type="match status" value="1"/>
</dbReference>
<evidence type="ECO:0000313" key="3">
    <source>
        <dbReference type="EMBL" id="GER37258.1"/>
    </source>
</evidence>
<accession>A0A5A7PX73</accession>
<evidence type="ECO:0000313" key="4">
    <source>
        <dbReference type="Proteomes" id="UP000325081"/>
    </source>
</evidence>
<feature type="domain" description="DUF3615" evidence="2">
    <location>
        <begin position="529"/>
        <end position="642"/>
    </location>
</feature>
<feature type="domain" description="DUF3615" evidence="2">
    <location>
        <begin position="192"/>
        <end position="305"/>
    </location>
</feature>
<dbReference type="Pfam" id="PF12274">
    <property type="entry name" value="DUF3615"/>
    <property type="match status" value="2"/>
</dbReference>
<feature type="compositionally biased region" description="Basic and acidic residues" evidence="1">
    <location>
        <begin position="11"/>
        <end position="25"/>
    </location>
</feature>